<evidence type="ECO:0000313" key="4">
    <source>
        <dbReference type="Proteomes" id="UP001203761"/>
    </source>
</evidence>
<accession>A0ABT0QZT6</accession>
<evidence type="ECO:0000256" key="1">
    <source>
        <dbReference type="ARBA" id="ARBA00022962"/>
    </source>
</evidence>
<dbReference type="RefSeq" id="WP_249737255.1">
    <property type="nucleotide sequence ID" value="NZ_JAKNCJ010000002.1"/>
</dbReference>
<keyword evidence="4" id="KW-1185">Reference proteome</keyword>
<evidence type="ECO:0000259" key="2">
    <source>
        <dbReference type="PROSITE" id="PS51278"/>
    </source>
</evidence>
<dbReference type="PANTHER" id="PTHR42824">
    <property type="entry name" value="GLUTAMINE AMIDOTRANSFERASE"/>
    <property type="match status" value="1"/>
</dbReference>
<name>A0ABT0QZT6_9MICO</name>
<dbReference type="PANTHER" id="PTHR42824:SF1">
    <property type="entry name" value="GLUTAMINE AMIDOTRANSFERASE YAFJ-RELATED"/>
    <property type="match status" value="1"/>
</dbReference>
<proteinExistence type="predicted"/>
<evidence type="ECO:0000313" key="3">
    <source>
        <dbReference type="EMBL" id="MCL6423166.1"/>
    </source>
</evidence>
<dbReference type="InterPro" id="IPR029055">
    <property type="entry name" value="Ntn_hydrolases_N"/>
</dbReference>
<gene>
    <name evidence="3" type="ORF">Bequi_07175</name>
</gene>
<dbReference type="Proteomes" id="UP001203761">
    <property type="component" value="Unassembled WGS sequence"/>
</dbReference>
<feature type="domain" description="Glutamine amidotransferase type-2" evidence="2">
    <location>
        <begin position="2"/>
        <end position="277"/>
    </location>
</feature>
<keyword evidence="1 3" id="KW-0315">Glutamine amidotransferase</keyword>
<dbReference type="Pfam" id="PF13230">
    <property type="entry name" value="GATase_4"/>
    <property type="match status" value="1"/>
</dbReference>
<dbReference type="EMBL" id="JAKNCJ010000002">
    <property type="protein sequence ID" value="MCL6423166.1"/>
    <property type="molecule type" value="Genomic_DNA"/>
</dbReference>
<sequence length="277" mass="29947">MCRLLGAVTLPSVPLSEALREEFAPFTDQSEVHSDGWGIAWYDGPDARTPQLRRELAVARECGVYETAAREAVGPLVMVHLRKSSPTLPPDPASIHPFQAGDLMFCHNGYFARPDALRAAVLARGGRTPQGMTDSELFLSLITVHHRTHPLAEAVQRAAAEIGALTREHADRPPAALNCLITSPDELVAYCEYDPAQRLPHHTDDNFVLRYRADADRVLVISSGLPQDDYSVLGQGEALVVDRETLVVRVVPPLEAGAAPTPLAELADEAAGDLLAA</sequence>
<dbReference type="InterPro" id="IPR017932">
    <property type="entry name" value="GATase_2_dom"/>
</dbReference>
<dbReference type="CDD" id="cd01908">
    <property type="entry name" value="YafJ"/>
    <property type="match status" value="1"/>
</dbReference>
<organism evidence="3 4">
    <name type="scientific">Brachybacterium equifaecis</name>
    <dbReference type="NCBI Taxonomy" id="2910770"/>
    <lineage>
        <taxon>Bacteria</taxon>
        <taxon>Bacillati</taxon>
        <taxon>Actinomycetota</taxon>
        <taxon>Actinomycetes</taxon>
        <taxon>Micrococcales</taxon>
        <taxon>Dermabacteraceae</taxon>
        <taxon>Brachybacterium</taxon>
    </lineage>
</organism>
<protein>
    <submittedName>
        <fullName evidence="3">Class II glutamine amidotransferase</fullName>
    </submittedName>
</protein>
<dbReference type="InterPro" id="IPR026869">
    <property type="entry name" value="EgtC-like"/>
</dbReference>
<dbReference type="Gene3D" id="3.60.20.10">
    <property type="entry name" value="Glutamine Phosphoribosylpyrophosphate, subunit 1, domain 1"/>
    <property type="match status" value="1"/>
</dbReference>
<dbReference type="SUPFAM" id="SSF56235">
    <property type="entry name" value="N-terminal nucleophile aminohydrolases (Ntn hydrolases)"/>
    <property type="match status" value="1"/>
</dbReference>
<comment type="caution">
    <text evidence="3">The sequence shown here is derived from an EMBL/GenBank/DDBJ whole genome shotgun (WGS) entry which is preliminary data.</text>
</comment>
<dbReference type="PROSITE" id="PS51278">
    <property type="entry name" value="GATASE_TYPE_2"/>
    <property type="match status" value="1"/>
</dbReference>
<reference evidence="3" key="1">
    <citation type="submission" date="2022-02" db="EMBL/GenBank/DDBJ databases">
        <authorList>
            <person name="Lee M."/>
            <person name="Kim S.-J."/>
            <person name="Jung M.-Y."/>
        </authorList>
    </citation>
    <scope>NUCLEOTIDE SEQUENCE</scope>
    <source>
        <strain evidence="3">JHP9</strain>
    </source>
</reference>